<protein>
    <submittedName>
        <fullName evidence="5">DNA-binding transcriptional regulator, Lrp family</fullName>
    </submittedName>
</protein>
<gene>
    <name evidence="5" type="ORF">SAMN04489812_1445</name>
</gene>
<evidence type="ECO:0000256" key="1">
    <source>
        <dbReference type="ARBA" id="ARBA00023015"/>
    </source>
</evidence>
<keyword evidence="3" id="KW-0804">Transcription</keyword>
<organism evidence="5 6">
    <name type="scientific">Microlunatus soli</name>
    <dbReference type="NCBI Taxonomy" id="630515"/>
    <lineage>
        <taxon>Bacteria</taxon>
        <taxon>Bacillati</taxon>
        <taxon>Actinomycetota</taxon>
        <taxon>Actinomycetes</taxon>
        <taxon>Propionibacteriales</taxon>
        <taxon>Propionibacteriaceae</taxon>
        <taxon>Microlunatus</taxon>
    </lineage>
</organism>
<accession>A0A1H1QZL1</accession>
<dbReference type="SUPFAM" id="SSF46785">
    <property type="entry name" value="Winged helix' DNA-binding domain"/>
    <property type="match status" value="1"/>
</dbReference>
<dbReference type="SMART" id="SM00344">
    <property type="entry name" value="HTH_ASNC"/>
    <property type="match status" value="1"/>
</dbReference>
<dbReference type="InterPro" id="IPR011008">
    <property type="entry name" value="Dimeric_a/b-barrel"/>
</dbReference>
<reference evidence="5 6" key="1">
    <citation type="submission" date="2016-10" db="EMBL/GenBank/DDBJ databases">
        <authorList>
            <person name="de Groot N.N."/>
        </authorList>
    </citation>
    <scope>NUCLEOTIDE SEQUENCE [LARGE SCALE GENOMIC DNA]</scope>
    <source>
        <strain evidence="5 6">DSM 21800</strain>
    </source>
</reference>
<evidence type="ECO:0000259" key="4">
    <source>
        <dbReference type="PROSITE" id="PS50956"/>
    </source>
</evidence>
<dbReference type="InterPro" id="IPR019888">
    <property type="entry name" value="Tscrpt_reg_AsnC-like"/>
</dbReference>
<evidence type="ECO:0000313" key="5">
    <source>
        <dbReference type="EMBL" id="SDS28715.1"/>
    </source>
</evidence>
<dbReference type="PROSITE" id="PS50956">
    <property type="entry name" value="HTH_ASNC_2"/>
    <property type="match status" value="1"/>
</dbReference>
<dbReference type="GO" id="GO:0005829">
    <property type="term" value="C:cytosol"/>
    <property type="evidence" value="ECO:0007669"/>
    <property type="project" value="TreeGrafter"/>
</dbReference>
<evidence type="ECO:0000313" key="6">
    <source>
        <dbReference type="Proteomes" id="UP000199103"/>
    </source>
</evidence>
<dbReference type="STRING" id="630515.SAMN04489812_1445"/>
<dbReference type="InterPro" id="IPR036390">
    <property type="entry name" value="WH_DNA-bd_sf"/>
</dbReference>
<dbReference type="Pfam" id="PF13404">
    <property type="entry name" value="HTH_AsnC-type"/>
    <property type="match status" value="1"/>
</dbReference>
<dbReference type="PRINTS" id="PR00033">
    <property type="entry name" value="HTHASNC"/>
</dbReference>
<dbReference type="AlphaFoldDB" id="A0A1H1QZL1"/>
<dbReference type="Proteomes" id="UP000199103">
    <property type="component" value="Chromosome I"/>
</dbReference>
<dbReference type="Gene3D" id="1.10.10.10">
    <property type="entry name" value="Winged helix-like DNA-binding domain superfamily/Winged helix DNA-binding domain"/>
    <property type="match status" value="1"/>
</dbReference>
<evidence type="ECO:0000256" key="2">
    <source>
        <dbReference type="ARBA" id="ARBA00023125"/>
    </source>
</evidence>
<dbReference type="SUPFAM" id="SSF54909">
    <property type="entry name" value="Dimeric alpha+beta barrel"/>
    <property type="match status" value="1"/>
</dbReference>
<dbReference type="PANTHER" id="PTHR30154">
    <property type="entry name" value="LEUCINE-RESPONSIVE REGULATORY PROTEIN"/>
    <property type="match status" value="1"/>
</dbReference>
<dbReference type="GO" id="GO:0043200">
    <property type="term" value="P:response to amino acid"/>
    <property type="evidence" value="ECO:0007669"/>
    <property type="project" value="TreeGrafter"/>
</dbReference>
<dbReference type="GO" id="GO:0043565">
    <property type="term" value="F:sequence-specific DNA binding"/>
    <property type="evidence" value="ECO:0007669"/>
    <property type="project" value="InterPro"/>
</dbReference>
<dbReference type="EMBL" id="LT629772">
    <property type="protein sequence ID" value="SDS28715.1"/>
    <property type="molecule type" value="Genomic_DNA"/>
</dbReference>
<dbReference type="OrthoDB" id="166264at2"/>
<evidence type="ECO:0000256" key="3">
    <source>
        <dbReference type="ARBA" id="ARBA00023163"/>
    </source>
</evidence>
<dbReference type="RefSeq" id="WP_091522142.1">
    <property type="nucleotide sequence ID" value="NZ_LT629772.1"/>
</dbReference>
<keyword evidence="2 5" id="KW-0238">DNA-binding</keyword>
<dbReference type="InterPro" id="IPR000485">
    <property type="entry name" value="AsnC-type_HTH_dom"/>
</dbReference>
<dbReference type="InterPro" id="IPR019887">
    <property type="entry name" value="Tscrpt_reg_AsnC/Lrp_C"/>
</dbReference>
<keyword evidence="1" id="KW-0805">Transcription regulation</keyword>
<dbReference type="InterPro" id="IPR036388">
    <property type="entry name" value="WH-like_DNA-bd_sf"/>
</dbReference>
<sequence length="161" mass="17225">MSGPMVLDETDERILTVLTRNARATFNEIGSVVGLSAPAVKRRVDRLVASKAIRGFTTVVDPAAMGWTTEAYVSVFCTGVVAPEVLARAWEDIPEIVSAATVTGAADAVLRVVASDVGHLERAIERIRRSGSVDHSDSVIVLSRLIERTGNGREPVEPQDS</sequence>
<name>A0A1H1QZL1_9ACTN</name>
<proteinExistence type="predicted"/>
<keyword evidence="6" id="KW-1185">Reference proteome</keyword>
<dbReference type="PANTHER" id="PTHR30154:SF45">
    <property type="entry name" value="TRANSCRIPTIONAL REGULATORY PROTEIN (PROBABLY ASNC-FAMILY)-RELATED"/>
    <property type="match status" value="1"/>
</dbReference>
<feature type="domain" description="HTH asnC-type" evidence="4">
    <location>
        <begin position="7"/>
        <end position="68"/>
    </location>
</feature>
<dbReference type="Gene3D" id="3.30.70.920">
    <property type="match status" value="1"/>
</dbReference>
<dbReference type="Pfam" id="PF01037">
    <property type="entry name" value="AsnC_trans_reg"/>
    <property type="match status" value="1"/>
</dbReference>